<proteinExistence type="inferred from homology"/>
<dbReference type="PROSITE" id="PS50970">
    <property type="entry name" value="HCY"/>
    <property type="match status" value="1"/>
</dbReference>
<dbReference type="EMBL" id="CP003348">
    <property type="protein sequence ID" value="AFL99154.1"/>
    <property type="molecule type" value="Genomic_DNA"/>
</dbReference>
<name>I4A5C0_DESDJ</name>
<evidence type="ECO:0000259" key="9">
    <source>
        <dbReference type="PROSITE" id="PS50970"/>
    </source>
</evidence>
<dbReference type="KEGG" id="ddh:Desde_0707"/>
<keyword evidence="6" id="KW-0170">Cobalt</keyword>
<accession>I4A5C0</accession>
<evidence type="ECO:0000256" key="1">
    <source>
        <dbReference type="ARBA" id="ARBA00010398"/>
    </source>
</evidence>
<dbReference type="GO" id="GO:0008705">
    <property type="term" value="F:methionine synthase activity"/>
    <property type="evidence" value="ECO:0007669"/>
    <property type="project" value="TreeGrafter"/>
</dbReference>
<evidence type="ECO:0000313" key="10">
    <source>
        <dbReference type="EMBL" id="AFL99154.1"/>
    </source>
</evidence>
<evidence type="ECO:0000256" key="4">
    <source>
        <dbReference type="ARBA" id="ARBA00022691"/>
    </source>
</evidence>
<feature type="binding site" evidence="7 8">
    <location>
        <position position="265"/>
    </location>
    <ligand>
        <name>Zn(2+)</name>
        <dbReference type="ChEBI" id="CHEBI:29105"/>
    </ligand>
</feature>
<dbReference type="RefSeq" id="WP_014792648.1">
    <property type="nucleotide sequence ID" value="NC_018017.1"/>
</dbReference>
<dbReference type="AlphaFoldDB" id="I4A5C0"/>
<reference evidence="10 11" key="2">
    <citation type="journal article" date="2015" name="J. Bacteriol.">
        <title>Genomic, proteomic, and biochemical analysis of the organohalide respiratory pathway in Desulfitobacterium dehalogenans.</title>
        <authorList>
            <person name="Kruse T."/>
            <person name="van de Pas B.A."/>
            <person name="Atteia A."/>
            <person name="Krab K."/>
            <person name="Hagen W.R."/>
            <person name="Goodwin L."/>
            <person name="Chain P."/>
            <person name="Boeren S."/>
            <person name="Maphosa F."/>
            <person name="Schraa G."/>
            <person name="de Vos W.M."/>
            <person name="van der Oost J."/>
            <person name="Smidt H."/>
            <person name="Stams A.J."/>
        </authorList>
    </citation>
    <scope>NUCLEOTIDE SEQUENCE [LARGE SCALE GENOMIC DNA]</scope>
    <source>
        <strain evidence="11">ATCC 51507 / DSM 9161 / JW/IU-DC1</strain>
    </source>
</reference>
<comment type="cofactor">
    <cofactor evidence="7">
        <name>Zn(2+)</name>
        <dbReference type="ChEBI" id="CHEBI:29105"/>
    </cofactor>
    <text evidence="7">Binds 1 zinc ion per subunit.</text>
</comment>
<protein>
    <submittedName>
        <fullName evidence="10">Cobalamin-dependent methionine synthase I</fullName>
    </submittedName>
</protein>
<feature type="binding site" evidence="7 8">
    <location>
        <position position="266"/>
    </location>
    <ligand>
        <name>Zn(2+)</name>
        <dbReference type="ChEBI" id="CHEBI:29105"/>
    </ligand>
</feature>
<dbReference type="Pfam" id="PF02574">
    <property type="entry name" value="S-methyl_trans"/>
    <property type="match status" value="1"/>
</dbReference>
<dbReference type="InterPro" id="IPR036589">
    <property type="entry name" value="HCY_dom_sf"/>
</dbReference>
<keyword evidence="7 8" id="KW-0862">Zinc</keyword>
<dbReference type="OrthoDB" id="9803687at2"/>
<evidence type="ECO:0000256" key="2">
    <source>
        <dbReference type="ARBA" id="ARBA00022603"/>
    </source>
</evidence>
<organism evidence="10 11">
    <name type="scientific">Desulfitobacterium dehalogenans (strain ATCC 51507 / DSM 9161 / JW/IU-DC1)</name>
    <dbReference type="NCBI Taxonomy" id="756499"/>
    <lineage>
        <taxon>Bacteria</taxon>
        <taxon>Bacillati</taxon>
        <taxon>Bacillota</taxon>
        <taxon>Clostridia</taxon>
        <taxon>Eubacteriales</taxon>
        <taxon>Desulfitobacteriaceae</taxon>
        <taxon>Desulfitobacterium</taxon>
    </lineage>
</organism>
<evidence type="ECO:0000256" key="7">
    <source>
        <dbReference type="PIRSR" id="PIRSR037505-2"/>
    </source>
</evidence>
<keyword evidence="11" id="KW-1185">Reference proteome</keyword>
<dbReference type="Gene3D" id="3.20.20.330">
    <property type="entry name" value="Homocysteine-binding-like domain"/>
    <property type="match status" value="1"/>
</dbReference>
<dbReference type="PANTHER" id="PTHR45833">
    <property type="entry name" value="METHIONINE SYNTHASE"/>
    <property type="match status" value="1"/>
</dbReference>
<dbReference type="PIRSF" id="PIRSF037505">
    <property type="entry name" value="Betaine_HMT"/>
    <property type="match status" value="1"/>
</dbReference>
<gene>
    <name evidence="10" type="ordered locus">Desde_0707</name>
</gene>
<dbReference type="GO" id="GO:0032259">
    <property type="term" value="P:methylation"/>
    <property type="evidence" value="ECO:0007669"/>
    <property type="project" value="UniProtKB-KW"/>
</dbReference>
<feature type="domain" description="Hcy-binding" evidence="9">
    <location>
        <begin position="1"/>
        <end position="280"/>
    </location>
</feature>
<sequence length="283" mass="30702">MILDKESNLIFDGAMGTMLQKYDLNPGQPPEVLNITRPEIIEEIHRKYIEAGSNIITTNTFGAIETKLKGTGYTVEEVVQSAIAIARKAAGNNLVALDVGPTGELVEPLGDLSFEEVYDLYTRQIKAATLTGKVDLVLIETFFDLTEVKAAIKAAKDHSSLPVICTFTFQKQGKTLMGNDVKTVAASLEEYGVDAIGANCSLGPCEMLPIVETMVSSTHLPILVQPNAGLPKLIDNQTVYDVEPKEFARYIKAMANLGVKWFGGCCGTTPEFIRAVKESLSLL</sequence>
<dbReference type="InterPro" id="IPR003726">
    <property type="entry name" value="HCY_dom"/>
</dbReference>
<evidence type="ECO:0000256" key="3">
    <source>
        <dbReference type="ARBA" id="ARBA00022679"/>
    </source>
</evidence>
<comment type="similarity">
    <text evidence="1">Belongs to the vitamin-B12 dependent methionine synthase family.</text>
</comment>
<dbReference type="GO" id="GO:0050667">
    <property type="term" value="P:homocysteine metabolic process"/>
    <property type="evidence" value="ECO:0007669"/>
    <property type="project" value="TreeGrafter"/>
</dbReference>
<reference evidence="11" key="1">
    <citation type="submission" date="2012-06" db="EMBL/GenBank/DDBJ databases">
        <title>Complete sequence of Desulfitobacterium dehalogenans ATCC 51507.</title>
        <authorList>
            <person name="Lucas S."/>
            <person name="Han J."/>
            <person name="Lapidus A."/>
            <person name="Cheng J.-F."/>
            <person name="Goodwin L."/>
            <person name="Pitluck S."/>
            <person name="Peters L."/>
            <person name="Ovchinnikova G."/>
            <person name="Teshima H."/>
            <person name="Detter J.C."/>
            <person name="Han C."/>
            <person name="Tapia R."/>
            <person name="Land M."/>
            <person name="Hauser L."/>
            <person name="Kyrpides N."/>
            <person name="Ivanova N."/>
            <person name="Pagani I."/>
            <person name="Kruse T."/>
            <person name="de Vos W.M."/>
            <person name="Smidt H."/>
            <person name="Woyke T."/>
        </authorList>
    </citation>
    <scope>NUCLEOTIDE SEQUENCE [LARGE SCALE GENOMIC DNA]</scope>
    <source>
        <strain evidence="11">ATCC 51507 / DSM 9161 / JW/IU-DC1</strain>
    </source>
</reference>
<dbReference type="InterPro" id="IPR050554">
    <property type="entry name" value="Met_Synthase/Corrinoid"/>
</dbReference>
<feature type="binding site" evidence="7 8">
    <location>
        <position position="200"/>
    </location>
    <ligand>
        <name>Zn(2+)</name>
        <dbReference type="ChEBI" id="CHEBI:29105"/>
    </ligand>
</feature>
<dbReference type="GO" id="GO:0008270">
    <property type="term" value="F:zinc ion binding"/>
    <property type="evidence" value="ECO:0007669"/>
    <property type="project" value="InterPro"/>
</dbReference>
<dbReference type="eggNOG" id="COG0646">
    <property type="taxonomic scope" value="Bacteria"/>
</dbReference>
<keyword evidence="3 8" id="KW-0808">Transferase</keyword>
<evidence type="ECO:0000256" key="8">
    <source>
        <dbReference type="PROSITE-ProRule" id="PRU00333"/>
    </source>
</evidence>
<dbReference type="HOGENOM" id="CLU_004914_3_0_9"/>
<dbReference type="InterPro" id="IPR017226">
    <property type="entry name" value="BHMT-like"/>
</dbReference>
<dbReference type="SUPFAM" id="SSF82282">
    <property type="entry name" value="Homocysteine S-methyltransferase"/>
    <property type="match status" value="1"/>
</dbReference>
<dbReference type="PANTHER" id="PTHR45833:SF1">
    <property type="entry name" value="METHIONINE SYNTHASE"/>
    <property type="match status" value="1"/>
</dbReference>
<dbReference type="GO" id="GO:0005829">
    <property type="term" value="C:cytosol"/>
    <property type="evidence" value="ECO:0007669"/>
    <property type="project" value="TreeGrafter"/>
</dbReference>
<evidence type="ECO:0000313" key="11">
    <source>
        <dbReference type="Proteomes" id="UP000006053"/>
    </source>
</evidence>
<keyword evidence="4" id="KW-0949">S-adenosyl-L-methionine</keyword>
<dbReference type="STRING" id="756499.Desde_0707"/>
<dbReference type="Proteomes" id="UP000006053">
    <property type="component" value="Chromosome"/>
</dbReference>
<keyword evidence="5 7" id="KW-0479">Metal-binding</keyword>
<dbReference type="GO" id="GO:0046653">
    <property type="term" value="P:tetrahydrofolate metabolic process"/>
    <property type="evidence" value="ECO:0007669"/>
    <property type="project" value="TreeGrafter"/>
</dbReference>
<keyword evidence="2 8" id="KW-0489">Methyltransferase</keyword>
<evidence type="ECO:0000256" key="6">
    <source>
        <dbReference type="ARBA" id="ARBA00023285"/>
    </source>
</evidence>
<evidence type="ECO:0000256" key="5">
    <source>
        <dbReference type="ARBA" id="ARBA00022723"/>
    </source>
</evidence>